<feature type="domain" description="Peptidase C39-like" evidence="2">
    <location>
        <begin position="709"/>
        <end position="834"/>
    </location>
</feature>
<organism evidence="3 4">
    <name type="scientific">Pseudolactococcus hodotermopsidis</name>
    <dbReference type="NCBI Taxonomy" id="2709157"/>
    <lineage>
        <taxon>Bacteria</taxon>
        <taxon>Bacillati</taxon>
        <taxon>Bacillota</taxon>
        <taxon>Bacilli</taxon>
        <taxon>Lactobacillales</taxon>
        <taxon>Streptococcaceae</taxon>
        <taxon>Pseudolactococcus</taxon>
    </lineage>
</organism>
<comment type="caution">
    <text evidence="3">The sequence shown here is derived from an EMBL/GenBank/DDBJ whole genome shotgun (WGS) entry which is preliminary data.</text>
</comment>
<gene>
    <name evidence="3" type="ORF">Hs30E_14460</name>
</gene>
<feature type="compositionally biased region" description="Acidic residues" evidence="1">
    <location>
        <begin position="61"/>
        <end position="79"/>
    </location>
</feature>
<feature type="compositionally biased region" description="Basic and acidic residues" evidence="1">
    <location>
        <begin position="81"/>
        <end position="93"/>
    </location>
</feature>
<dbReference type="EMBL" id="BLLI01000045">
    <property type="protein sequence ID" value="GFH42895.1"/>
    <property type="molecule type" value="Genomic_DNA"/>
</dbReference>
<accession>A0A6A0BDY3</accession>
<name>A0A6A0BDY3_9LACT</name>
<dbReference type="InterPro" id="IPR039564">
    <property type="entry name" value="Peptidase_C39-like"/>
</dbReference>
<feature type="compositionally biased region" description="Low complexity" evidence="1">
    <location>
        <begin position="36"/>
        <end position="47"/>
    </location>
</feature>
<protein>
    <submittedName>
        <fullName evidence="3">N-acetylmuramidase</fullName>
    </submittedName>
</protein>
<evidence type="ECO:0000313" key="3">
    <source>
        <dbReference type="EMBL" id="GFH42895.1"/>
    </source>
</evidence>
<dbReference type="Pfam" id="PF13529">
    <property type="entry name" value="Peptidase_C39_2"/>
    <property type="match status" value="1"/>
</dbReference>
<dbReference type="InterPro" id="IPR013688">
    <property type="entry name" value="GBS_Bsp-like"/>
</dbReference>
<feature type="region of interest" description="Disordered" evidence="1">
    <location>
        <begin position="36"/>
        <end position="93"/>
    </location>
</feature>
<evidence type="ECO:0000256" key="1">
    <source>
        <dbReference type="SAM" id="MobiDB-lite"/>
    </source>
</evidence>
<evidence type="ECO:0000313" key="4">
    <source>
        <dbReference type="Proteomes" id="UP000480303"/>
    </source>
</evidence>
<reference evidence="3 4" key="1">
    <citation type="submission" date="2020-02" db="EMBL/GenBank/DDBJ databases">
        <title>Draft genome sequence of Lactococcus sp. Hs30E4-3.</title>
        <authorList>
            <person name="Noda S."/>
            <person name="Yuki M."/>
            <person name="Ohkuma M."/>
        </authorList>
    </citation>
    <scope>NUCLEOTIDE SEQUENCE [LARGE SCALE GENOMIC DNA]</scope>
    <source>
        <strain evidence="3 4">Hs30E4-3</strain>
    </source>
</reference>
<evidence type="ECO:0000259" key="2">
    <source>
        <dbReference type="Pfam" id="PF13529"/>
    </source>
</evidence>
<dbReference type="RefSeq" id="WP_172209302.1">
    <property type="nucleotide sequence ID" value="NZ_BLLI01000045.1"/>
</dbReference>
<keyword evidence="4" id="KW-1185">Reference proteome</keyword>
<dbReference type="Gene3D" id="3.90.70.10">
    <property type="entry name" value="Cysteine proteinases"/>
    <property type="match status" value="1"/>
</dbReference>
<dbReference type="Pfam" id="PF08481">
    <property type="entry name" value="GBS_Bsp-like"/>
    <property type="match status" value="6"/>
</dbReference>
<dbReference type="Gene3D" id="2.60.40.3760">
    <property type="match status" value="6"/>
</dbReference>
<dbReference type="Proteomes" id="UP000480303">
    <property type="component" value="Unassembled WGS sequence"/>
</dbReference>
<sequence>MKNKLQRGVTLCSTVLLFGTTITVPVIAETTVEFSSTSNSTSAVSSSLPPISQVSETVQETTDESVPEEPSVEEVETSETADVKESETSTTDRRNAVAATLTAEIKNINPEAGSYDVIIKATSPSGIKEVKVPVWQAANQSDIKWYVAQKQADGTYKVHVENKYHAYHTGEYQTHVYAYATDNSYKALSLPKTTVTFAASEITGSISNQTAQTFDVTLTVRGNASGVKKVEVPIWSKPDQSDIKWYQATKKSDTVYTVRMETKNHNYNKGDYTVHAYLTNHDGTKASISLGKVSMTPAQSTDSFDIVTQGFSNSAGTYQVVIKNLAITGGIKKVQVPVWQANNQNDIKWYDAVKQADGSYIANIDLKNHKGHVGQYANHVYVTKNNGEKIAKSAPAPKFTATGTLTVDDSNQNKVKLTLKLDAPASSIKAVYFPTWSEVGGQDDIEWLKGSKSGSTWTATVDIAKHKSLGKYTTHVYMEMPDGSKTVIANNGKFEIKKGTLSAEIKNINSEVGSYDVIIKASSPIGIKEIKVPVWQAANQSDIKWYVAQKQADGTYKVHVDCQNHGNHAGVYATHVYAYAQDNSFQAISLPTTTLAVTTSKISGSISNQTAQTFDVTLTVRANASGVKKVEVPIWSKADQSDIKWYQATKQSGTTYTVRMDAKNHNYNSGNYTVHAYLTNNDGTKVSTSLGKVAMTNVPSKPLPNPVVYSQLDVSGSIGFGTFASTGCVPTSTAMVLRSMGINVTPYSVGLYMHSIGQYNTMVAGASGLAVTSAVAHYGGKTTLLNSYDAVKNFLDAGYSVIAMVAYPYTFYGSTHAVVLHGMSGGNVYVTDPYGGRVTGWHSLRDVWNNRSSDGYDLNAGSAFIGVNYK</sequence>
<feature type="compositionally biased region" description="Polar residues" evidence="1">
    <location>
        <begin position="48"/>
        <end position="60"/>
    </location>
</feature>
<dbReference type="AlphaFoldDB" id="A0A6A0BDY3"/>
<proteinExistence type="predicted"/>